<evidence type="ECO:0000259" key="2">
    <source>
        <dbReference type="Pfam" id="PF14238"/>
    </source>
</evidence>
<evidence type="ECO:0000313" key="4">
    <source>
        <dbReference type="Proteomes" id="UP001302494"/>
    </source>
</evidence>
<dbReference type="Proteomes" id="UP001302494">
    <property type="component" value="Chromosome"/>
</dbReference>
<feature type="domain" description="DUF4340" evidence="2">
    <location>
        <begin position="70"/>
        <end position="248"/>
    </location>
</feature>
<dbReference type="Pfam" id="PF14238">
    <property type="entry name" value="DUF4340"/>
    <property type="match status" value="1"/>
</dbReference>
<dbReference type="InterPro" id="IPR025641">
    <property type="entry name" value="DUF4340"/>
</dbReference>
<protein>
    <submittedName>
        <fullName evidence="3">DUF4340 domain-containing protein</fullName>
    </submittedName>
</protein>
<dbReference type="AlphaFoldDB" id="A0AA96JVJ2"/>
<feature type="region of interest" description="Disordered" evidence="1">
    <location>
        <begin position="308"/>
        <end position="356"/>
    </location>
</feature>
<organism evidence="3 4">
    <name type="scientific">Candidatus Nitrospira neomarina</name>
    <dbReference type="NCBI Taxonomy" id="3020899"/>
    <lineage>
        <taxon>Bacteria</taxon>
        <taxon>Pseudomonadati</taxon>
        <taxon>Nitrospirota</taxon>
        <taxon>Nitrospiria</taxon>
        <taxon>Nitrospirales</taxon>
        <taxon>Nitrospiraceae</taxon>
        <taxon>Nitrospira</taxon>
    </lineage>
</organism>
<feature type="compositionally biased region" description="Basic and acidic residues" evidence="1">
    <location>
        <begin position="324"/>
        <end position="338"/>
    </location>
</feature>
<accession>A0AA96JVJ2</accession>
<proteinExistence type="predicted"/>
<gene>
    <name evidence="3" type="ORF">PQG83_15365</name>
</gene>
<keyword evidence="4" id="KW-1185">Reference proteome</keyword>
<sequence>MKAKTLGILAAITIAGIVLAIFLNQKPASQFPQSGELLFPELLPVVNDVNEIVVETKDQTVTLVRGENIWRVKEKAGYRADVEKVKQTLIGLAELRILEPKTKNPELYDRLGLRDKEEEGSLSTTVTLKTPNNPEAALVILGNQRPAKGNPRMSEIYARKPGDPQTWLTIGNLPLEKVGGEWLDKEITALTTKRVHRVTVMHPGGDTLFVSKDTPEDLDFQLDSIPSGSKVASQFNVNNVVGTLVQLSLENVKEAHEVNFQDRSGVTAVLETFDGLRLHVQTAKQEDKVFGKFSAEYDQKLVQHVNATTSTENGETVPAQDFAQDEKAPESPETKKTADIQVEPSSKEDSLLKKPEEVQREVEAFNQRVGGWAYELPTFRVENFSKAKKDLLETIP</sequence>
<feature type="compositionally biased region" description="Basic and acidic residues" evidence="1">
    <location>
        <begin position="345"/>
        <end position="356"/>
    </location>
</feature>
<name>A0AA96JVJ2_9BACT</name>
<dbReference type="KEGG" id="nneo:PQG83_15365"/>
<evidence type="ECO:0000313" key="3">
    <source>
        <dbReference type="EMBL" id="WNM61125.1"/>
    </source>
</evidence>
<reference evidence="3 4" key="1">
    <citation type="submission" date="2023-01" db="EMBL/GenBank/DDBJ databases">
        <title>Cultivation and genomic characterization of new, ubiquitous marine nitrite-oxidizing bacteria from the Nitrospirales.</title>
        <authorList>
            <person name="Mueller A.J."/>
            <person name="Daebeler A."/>
            <person name="Herbold C.W."/>
            <person name="Kirkegaard R.H."/>
            <person name="Daims H."/>
        </authorList>
    </citation>
    <scope>NUCLEOTIDE SEQUENCE [LARGE SCALE GENOMIC DNA]</scope>
    <source>
        <strain evidence="3 4">DK</strain>
    </source>
</reference>
<evidence type="ECO:0000256" key="1">
    <source>
        <dbReference type="SAM" id="MobiDB-lite"/>
    </source>
</evidence>
<dbReference type="RefSeq" id="WP_312742839.1">
    <property type="nucleotide sequence ID" value="NZ_CP116968.1"/>
</dbReference>
<dbReference type="EMBL" id="CP116968">
    <property type="protein sequence ID" value="WNM61125.1"/>
    <property type="molecule type" value="Genomic_DNA"/>
</dbReference>